<keyword evidence="4" id="KW-0479">Metal-binding</keyword>
<dbReference type="GO" id="GO:0009378">
    <property type="term" value="F:four-way junction helicase activity"/>
    <property type="evidence" value="ECO:0007669"/>
    <property type="project" value="TreeGrafter"/>
</dbReference>
<dbReference type="InterPro" id="IPR002121">
    <property type="entry name" value="HRDC_dom"/>
</dbReference>
<organism evidence="20 21">
    <name type="scientific">Methylocella tundrae</name>
    <dbReference type="NCBI Taxonomy" id="227605"/>
    <lineage>
        <taxon>Bacteria</taxon>
        <taxon>Pseudomonadati</taxon>
        <taxon>Pseudomonadota</taxon>
        <taxon>Alphaproteobacteria</taxon>
        <taxon>Hyphomicrobiales</taxon>
        <taxon>Beijerinckiaceae</taxon>
        <taxon>Methylocella</taxon>
    </lineage>
</organism>
<comment type="cofactor">
    <cofactor evidence="2">
        <name>Zn(2+)</name>
        <dbReference type="ChEBI" id="CHEBI:29105"/>
    </cofactor>
</comment>
<dbReference type="Gene3D" id="3.40.50.300">
    <property type="entry name" value="P-loop containing nucleotide triphosphate hydrolases"/>
    <property type="match status" value="2"/>
</dbReference>
<dbReference type="PROSITE" id="PS51192">
    <property type="entry name" value="HELICASE_ATP_BIND_1"/>
    <property type="match status" value="1"/>
</dbReference>
<dbReference type="Pfam" id="PF16124">
    <property type="entry name" value="RecQ_Zn_bind"/>
    <property type="match status" value="1"/>
</dbReference>
<dbReference type="SMART" id="SM00487">
    <property type="entry name" value="DEXDc"/>
    <property type="match status" value="1"/>
</dbReference>
<keyword evidence="8 20" id="KW-0347">Helicase</keyword>
<keyword evidence="6" id="KW-0227">DNA damage</keyword>
<feature type="domain" description="HRDC" evidence="17">
    <location>
        <begin position="562"/>
        <end position="639"/>
    </location>
</feature>
<dbReference type="InterPro" id="IPR010997">
    <property type="entry name" value="HRDC-like_sf"/>
</dbReference>
<dbReference type="NCBIfam" id="TIGR00614">
    <property type="entry name" value="recQ_fam"/>
    <property type="match status" value="1"/>
</dbReference>
<evidence type="ECO:0000256" key="13">
    <source>
        <dbReference type="ARBA" id="ARBA00023204"/>
    </source>
</evidence>
<evidence type="ECO:0000256" key="14">
    <source>
        <dbReference type="ARBA" id="ARBA00023235"/>
    </source>
</evidence>
<dbReference type="NCBIfam" id="TIGR01389">
    <property type="entry name" value="recQ"/>
    <property type="match status" value="1"/>
</dbReference>
<dbReference type="Pfam" id="PF09382">
    <property type="entry name" value="RQC"/>
    <property type="match status" value="1"/>
</dbReference>
<dbReference type="GO" id="GO:0006260">
    <property type="term" value="P:DNA replication"/>
    <property type="evidence" value="ECO:0007669"/>
    <property type="project" value="InterPro"/>
</dbReference>
<comment type="similarity">
    <text evidence="3">Belongs to the helicase family. RecQ subfamily.</text>
</comment>
<dbReference type="InterPro" id="IPR027417">
    <property type="entry name" value="P-loop_NTPase"/>
</dbReference>
<dbReference type="PANTHER" id="PTHR13710">
    <property type="entry name" value="DNA HELICASE RECQ FAMILY MEMBER"/>
    <property type="match status" value="1"/>
</dbReference>
<keyword evidence="12" id="KW-0233">DNA recombination</keyword>
<dbReference type="GO" id="GO:0003677">
    <property type="term" value="F:DNA binding"/>
    <property type="evidence" value="ECO:0007669"/>
    <property type="project" value="UniProtKB-KW"/>
</dbReference>
<proteinExistence type="inferred from homology"/>
<dbReference type="InterPro" id="IPR014001">
    <property type="entry name" value="Helicase_ATP-bd"/>
</dbReference>
<dbReference type="InterPro" id="IPR006293">
    <property type="entry name" value="DNA_helicase_ATP-dep_RecQ_bac"/>
</dbReference>
<dbReference type="GO" id="GO:0030894">
    <property type="term" value="C:replisome"/>
    <property type="evidence" value="ECO:0007669"/>
    <property type="project" value="TreeGrafter"/>
</dbReference>
<keyword evidence="11" id="KW-0238">DNA-binding</keyword>
<dbReference type="InterPro" id="IPR011545">
    <property type="entry name" value="DEAD/DEAH_box_helicase_dom"/>
</dbReference>
<comment type="catalytic activity">
    <reaction evidence="15">
        <text>Couples ATP hydrolysis with the unwinding of duplex DNA by translocating in the 3'-5' direction.</text>
        <dbReference type="EC" id="5.6.2.4"/>
    </reaction>
</comment>
<dbReference type="GO" id="GO:0046872">
    <property type="term" value="F:metal ion binding"/>
    <property type="evidence" value="ECO:0007669"/>
    <property type="project" value="UniProtKB-KW"/>
</dbReference>
<dbReference type="InterPro" id="IPR032284">
    <property type="entry name" value="RecQ_Zn-bd"/>
</dbReference>
<evidence type="ECO:0000256" key="4">
    <source>
        <dbReference type="ARBA" id="ARBA00022723"/>
    </source>
</evidence>
<dbReference type="SMART" id="SM00490">
    <property type="entry name" value="HELICc"/>
    <property type="match status" value="1"/>
</dbReference>
<keyword evidence="7 20" id="KW-0378">Hydrolase</keyword>
<evidence type="ECO:0000256" key="8">
    <source>
        <dbReference type="ARBA" id="ARBA00022806"/>
    </source>
</evidence>
<evidence type="ECO:0000256" key="10">
    <source>
        <dbReference type="ARBA" id="ARBA00022840"/>
    </source>
</evidence>
<dbReference type="GO" id="GO:0009432">
    <property type="term" value="P:SOS response"/>
    <property type="evidence" value="ECO:0007669"/>
    <property type="project" value="UniProtKB-UniRule"/>
</dbReference>
<dbReference type="CDD" id="cd17920">
    <property type="entry name" value="DEXHc_RecQ"/>
    <property type="match status" value="1"/>
</dbReference>
<dbReference type="EC" id="5.6.2.4" evidence="16"/>
<protein>
    <recommendedName>
        <fullName evidence="16">DNA helicase RecQ</fullName>
        <ecNumber evidence="16">5.6.2.4</ecNumber>
    </recommendedName>
</protein>
<dbReference type="SUPFAM" id="SSF52540">
    <property type="entry name" value="P-loop containing nucleoside triphosphate hydrolases"/>
    <property type="match status" value="1"/>
</dbReference>
<gene>
    <name evidence="20" type="primary">recQ</name>
    <name evidence="20" type="ORF">MPC4_20230</name>
</gene>
<evidence type="ECO:0000256" key="7">
    <source>
        <dbReference type="ARBA" id="ARBA00022801"/>
    </source>
</evidence>
<reference evidence="20 21" key="1">
    <citation type="submission" date="2019-05" db="EMBL/GenBank/DDBJ databases">
        <authorList>
            <person name="Farhan Ul Haque M."/>
        </authorList>
    </citation>
    <scope>NUCLEOTIDE SEQUENCE [LARGE SCALE GENOMIC DNA]</scope>
    <source>
        <strain evidence="20">2</strain>
    </source>
</reference>
<keyword evidence="13" id="KW-0234">DNA repair</keyword>
<evidence type="ECO:0000256" key="9">
    <source>
        <dbReference type="ARBA" id="ARBA00022833"/>
    </source>
</evidence>
<evidence type="ECO:0000256" key="5">
    <source>
        <dbReference type="ARBA" id="ARBA00022741"/>
    </source>
</evidence>
<keyword evidence="10" id="KW-0067">ATP-binding</keyword>
<evidence type="ECO:0000256" key="1">
    <source>
        <dbReference type="ARBA" id="ARBA00001946"/>
    </source>
</evidence>
<evidence type="ECO:0000256" key="6">
    <source>
        <dbReference type="ARBA" id="ARBA00022763"/>
    </source>
</evidence>
<evidence type="ECO:0000259" key="18">
    <source>
        <dbReference type="PROSITE" id="PS51192"/>
    </source>
</evidence>
<dbReference type="PANTHER" id="PTHR13710:SF105">
    <property type="entry name" value="ATP-DEPENDENT DNA HELICASE Q1"/>
    <property type="match status" value="1"/>
</dbReference>
<keyword evidence="9" id="KW-0862">Zinc</keyword>
<feature type="domain" description="Helicase C-terminal" evidence="19">
    <location>
        <begin position="234"/>
        <end position="378"/>
    </location>
</feature>
<evidence type="ECO:0000256" key="15">
    <source>
        <dbReference type="ARBA" id="ARBA00034617"/>
    </source>
</evidence>
<evidence type="ECO:0000313" key="21">
    <source>
        <dbReference type="Proteomes" id="UP000485880"/>
    </source>
</evidence>
<dbReference type="Pfam" id="PF00271">
    <property type="entry name" value="Helicase_C"/>
    <property type="match status" value="1"/>
</dbReference>
<keyword evidence="14" id="KW-0413">Isomerase</keyword>
<evidence type="ECO:0000256" key="3">
    <source>
        <dbReference type="ARBA" id="ARBA00005446"/>
    </source>
</evidence>
<dbReference type="GO" id="GO:0005524">
    <property type="term" value="F:ATP binding"/>
    <property type="evidence" value="ECO:0007669"/>
    <property type="project" value="UniProtKB-KW"/>
</dbReference>
<dbReference type="FunFam" id="3.40.50.300:FF:001389">
    <property type="entry name" value="ATP-dependent DNA helicase RecQ"/>
    <property type="match status" value="1"/>
</dbReference>
<dbReference type="GO" id="GO:0006281">
    <property type="term" value="P:DNA repair"/>
    <property type="evidence" value="ECO:0007669"/>
    <property type="project" value="UniProtKB-KW"/>
</dbReference>
<dbReference type="Pfam" id="PF00570">
    <property type="entry name" value="HRDC"/>
    <property type="match status" value="1"/>
</dbReference>
<dbReference type="GO" id="GO:0006310">
    <property type="term" value="P:DNA recombination"/>
    <property type="evidence" value="ECO:0007669"/>
    <property type="project" value="UniProtKB-UniRule"/>
</dbReference>
<dbReference type="SMART" id="SM00341">
    <property type="entry name" value="HRDC"/>
    <property type="match status" value="1"/>
</dbReference>
<dbReference type="InterPro" id="IPR036388">
    <property type="entry name" value="WH-like_DNA-bd_sf"/>
</dbReference>
<dbReference type="Gene3D" id="1.10.10.10">
    <property type="entry name" value="Winged helix-like DNA-binding domain superfamily/Winged helix DNA-binding domain"/>
    <property type="match status" value="1"/>
</dbReference>
<dbReference type="Proteomes" id="UP000485880">
    <property type="component" value="Unassembled WGS sequence"/>
</dbReference>
<dbReference type="GO" id="GO:0005737">
    <property type="term" value="C:cytoplasm"/>
    <property type="evidence" value="ECO:0007669"/>
    <property type="project" value="TreeGrafter"/>
</dbReference>
<dbReference type="EMBL" id="CABFMQ020000076">
    <property type="protein sequence ID" value="VTZ50020.1"/>
    <property type="molecule type" value="Genomic_DNA"/>
</dbReference>
<dbReference type="PROSITE" id="PS51194">
    <property type="entry name" value="HELICASE_CTER"/>
    <property type="match status" value="1"/>
</dbReference>
<dbReference type="PROSITE" id="PS50967">
    <property type="entry name" value="HRDC"/>
    <property type="match status" value="1"/>
</dbReference>
<dbReference type="SUPFAM" id="SSF47819">
    <property type="entry name" value="HRDC-like"/>
    <property type="match status" value="1"/>
</dbReference>
<sequence>MPNLQNCRRTGVLLNDDMAEARAALQKFFGFTDFKPGQADVLEAAFAGENILAVMPTGSGKSLCYQLPAIIRPGLTIVVSPLIALMRDQVQQLRERGVGAAALNSVNSASDNALIEAGLRKGRYRLVYVAPERLVRGDTQALLREAGANVLAIDEAHCVSQWGHDFRPEYSDLAQVAKSIGDMQLIAVTATADAPTRDDIVQKLFPAKPRVFVRSFDRPNIHLAMQRKANVTHQIETMIARHKGQSGIVYCASRKGVEKLSETLSAKGVAALPYHAGLASEIRSAHQDEFLRCDGVVIVATIAFGMGIDKPNVRFVCHADLPQSIEAYYQEIGRAGRDGLPSDTLTLFGEADVRLRERQISESDSPPERKRLERRKLNGLLALCETPRCRRQTLLAAFGEASEPCGNCDVCEGKWPFFNGVVAAQKVMSAIHRTSGRFFSSHLANLLIGNATAAITRHGHDRLPTFGVGKEFKPGEWRSIFHQLHAADLIAQDSCDRDRWIVTPAGREVLIGEAPLNLRAGTNLPDAVAVRRALRQIESAADADATLERSAFSARARDAGLTATQNHLLAALKAKRLEIARRQKQAPFVIFHDSVLIGIARARPRTKDELKLVHGVGPAKLERYGSIFLAIVADHGDAL</sequence>
<evidence type="ECO:0000259" key="17">
    <source>
        <dbReference type="PROSITE" id="PS50967"/>
    </source>
</evidence>
<dbReference type="GO" id="GO:0043138">
    <property type="term" value="F:3'-5' DNA helicase activity"/>
    <property type="evidence" value="ECO:0007669"/>
    <property type="project" value="UniProtKB-EC"/>
</dbReference>
<dbReference type="InterPro" id="IPR044876">
    <property type="entry name" value="HRDC_dom_sf"/>
</dbReference>
<evidence type="ECO:0000256" key="12">
    <source>
        <dbReference type="ARBA" id="ARBA00023172"/>
    </source>
</evidence>
<accession>A0A8B6M6S9</accession>
<feature type="domain" description="Helicase ATP-binding" evidence="18">
    <location>
        <begin position="42"/>
        <end position="210"/>
    </location>
</feature>
<evidence type="ECO:0000256" key="11">
    <source>
        <dbReference type="ARBA" id="ARBA00023125"/>
    </source>
</evidence>
<dbReference type="Pfam" id="PF00270">
    <property type="entry name" value="DEAD"/>
    <property type="match status" value="1"/>
</dbReference>
<comment type="cofactor">
    <cofactor evidence="1">
        <name>Mg(2+)</name>
        <dbReference type="ChEBI" id="CHEBI:18420"/>
    </cofactor>
</comment>
<evidence type="ECO:0000313" key="20">
    <source>
        <dbReference type="EMBL" id="VTZ50020.1"/>
    </source>
</evidence>
<dbReference type="FunFam" id="3.40.50.300:FF:000156">
    <property type="entry name" value="ATP-dependent DNA helicase recQ"/>
    <property type="match status" value="1"/>
</dbReference>
<dbReference type="InterPro" id="IPR018982">
    <property type="entry name" value="RQC_domain"/>
</dbReference>
<keyword evidence="5" id="KW-0547">Nucleotide-binding</keyword>
<keyword evidence="21" id="KW-1185">Reference proteome</keyword>
<dbReference type="GO" id="GO:0016787">
    <property type="term" value="F:hydrolase activity"/>
    <property type="evidence" value="ECO:0007669"/>
    <property type="project" value="UniProtKB-KW"/>
</dbReference>
<evidence type="ECO:0000256" key="16">
    <source>
        <dbReference type="NCBIfam" id="TIGR01389"/>
    </source>
</evidence>
<dbReference type="CDD" id="cd18794">
    <property type="entry name" value="SF2_C_RecQ"/>
    <property type="match status" value="1"/>
</dbReference>
<dbReference type="GO" id="GO:0043590">
    <property type="term" value="C:bacterial nucleoid"/>
    <property type="evidence" value="ECO:0007669"/>
    <property type="project" value="TreeGrafter"/>
</dbReference>
<dbReference type="InterPro" id="IPR004589">
    <property type="entry name" value="DNA_helicase_ATP-dep_RecQ"/>
</dbReference>
<dbReference type="SUPFAM" id="SSF46785">
    <property type="entry name" value="Winged helix' DNA-binding domain"/>
    <property type="match status" value="1"/>
</dbReference>
<evidence type="ECO:0000256" key="2">
    <source>
        <dbReference type="ARBA" id="ARBA00001947"/>
    </source>
</evidence>
<dbReference type="SMART" id="SM00956">
    <property type="entry name" value="RQC"/>
    <property type="match status" value="1"/>
</dbReference>
<dbReference type="Gene3D" id="1.10.150.80">
    <property type="entry name" value="HRDC domain"/>
    <property type="match status" value="1"/>
</dbReference>
<dbReference type="AlphaFoldDB" id="A0A8B6M6S9"/>
<dbReference type="InterPro" id="IPR036390">
    <property type="entry name" value="WH_DNA-bd_sf"/>
</dbReference>
<name>A0A8B6M6S9_METTU</name>
<comment type="caution">
    <text evidence="20">The sequence shown here is derived from an EMBL/GenBank/DDBJ whole genome shotgun (WGS) entry which is preliminary data.</text>
</comment>
<evidence type="ECO:0000259" key="19">
    <source>
        <dbReference type="PROSITE" id="PS51194"/>
    </source>
</evidence>
<dbReference type="InterPro" id="IPR001650">
    <property type="entry name" value="Helicase_C-like"/>
</dbReference>